<dbReference type="HAMAP" id="MF_01369_B">
    <property type="entry name" value="Ribosomal_uL23_B"/>
    <property type="match status" value="1"/>
</dbReference>
<gene>
    <name evidence="6" type="ORF">ASZ90_001441</name>
</gene>
<keyword evidence="4 6" id="KW-0689">Ribosomal protein</keyword>
<dbReference type="GO" id="GO:0019843">
    <property type="term" value="F:rRNA binding"/>
    <property type="evidence" value="ECO:0007669"/>
    <property type="project" value="UniProtKB-KW"/>
</dbReference>
<dbReference type="InterPro" id="IPR001014">
    <property type="entry name" value="Ribosomal_uL23_CS"/>
</dbReference>
<proteinExistence type="inferred from homology"/>
<keyword evidence="2" id="KW-0699">rRNA-binding</keyword>
<sequence>MDYASILLRPLVSEKATFVKEAANQVVFQVAPGANKIEIKKAVEAAFSVKVDSVSVSVRKARRRRYGRVMRRVPGMKKAYVTLAAGDKIEFFEGV</sequence>
<dbReference type="GO" id="GO:0005840">
    <property type="term" value="C:ribosome"/>
    <property type="evidence" value="ECO:0007669"/>
    <property type="project" value="UniProtKB-KW"/>
</dbReference>
<dbReference type="GO" id="GO:0006412">
    <property type="term" value="P:translation"/>
    <property type="evidence" value="ECO:0007669"/>
    <property type="project" value="InterPro"/>
</dbReference>
<dbReference type="EMBL" id="LNQE01000194">
    <property type="protein sequence ID" value="KUG28658.1"/>
    <property type="molecule type" value="Genomic_DNA"/>
</dbReference>
<accession>A0A0W8G6M4</accession>
<dbReference type="InterPro" id="IPR013025">
    <property type="entry name" value="Ribosomal_uL23-like"/>
</dbReference>
<keyword evidence="3" id="KW-0694">RNA-binding</keyword>
<name>A0A0W8G6M4_9ZZZZ</name>
<evidence type="ECO:0000256" key="4">
    <source>
        <dbReference type="ARBA" id="ARBA00022980"/>
    </source>
</evidence>
<keyword evidence="5" id="KW-0687">Ribonucleoprotein</keyword>
<dbReference type="PANTHER" id="PTHR11620">
    <property type="entry name" value="60S RIBOSOMAL PROTEIN L23A"/>
    <property type="match status" value="1"/>
</dbReference>
<dbReference type="FunFam" id="3.30.70.330:FF:000001">
    <property type="entry name" value="50S ribosomal protein L23"/>
    <property type="match status" value="1"/>
</dbReference>
<dbReference type="PROSITE" id="PS00050">
    <property type="entry name" value="RIBOSOMAL_L23"/>
    <property type="match status" value="1"/>
</dbReference>
<evidence type="ECO:0000256" key="2">
    <source>
        <dbReference type="ARBA" id="ARBA00022730"/>
    </source>
</evidence>
<evidence type="ECO:0000256" key="1">
    <source>
        <dbReference type="ARBA" id="ARBA00006700"/>
    </source>
</evidence>
<dbReference type="InterPro" id="IPR012678">
    <property type="entry name" value="Ribosomal_uL23/eL15/eS24_sf"/>
</dbReference>
<organism evidence="6">
    <name type="scientific">hydrocarbon metagenome</name>
    <dbReference type="NCBI Taxonomy" id="938273"/>
    <lineage>
        <taxon>unclassified sequences</taxon>
        <taxon>metagenomes</taxon>
        <taxon>ecological metagenomes</taxon>
    </lineage>
</organism>
<dbReference type="AlphaFoldDB" id="A0A0W8G6M4"/>
<reference evidence="6" key="1">
    <citation type="journal article" date="2015" name="Proc. Natl. Acad. Sci. U.S.A.">
        <title>Networks of energetic and metabolic interactions define dynamics in microbial communities.</title>
        <authorList>
            <person name="Embree M."/>
            <person name="Liu J.K."/>
            <person name="Al-Bassam M.M."/>
            <person name="Zengler K."/>
        </authorList>
    </citation>
    <scope>NUCLEOTIDE SEQUENCE</scope>
</reference>
<dbReference type="Gene3D" id="3.30.70.330">
    <property type="match status" value="1"/>
</dbReference>
<dbReference type="GO" id="GO:0003735">
    <property type="term" value="F:structural constituent of ribosome"/>
    <property type="evidence" value="ECO:0007669"/>
    <property type="project" value="InterPro"/>
</dbReference>
<dbReference type="GO" id="GO:1990904">
    <property type="term" value="C:ribonucleoprotein complex"/>
    <property type="evidence" value="ECO:0007669"/>
    <property type="project" value="UniProtKB-KW"/>
</dbReference>
<dbReference type="Pfam" id="PF00276">
    <property type="entry name" value="Ribosomal_L23"/>
    <property type="match status" value="1"/>
</dbReference>
<dbReference type="NCBIfam" id="NF004359">
    <property type="entry name" value="PRK05738.1-3"/>
    <property type="match status" value="1"/>
</dbReference>
<evidence type="ECO:0000313" key="6">
    <source>
        <dbReference type="EMBL" id="KUG28658.1"/>
    </source>
</evidence>
<dbReference type="InterPro" id="IPR012677">
    <property type="entry name" value="Nucleotide-bd_a/b_plait_sf"/>
</dbReference>
<comment type="caution">
    <text evidence="6">The sequence shown here is derived from an EMBL/GenBank/DDBJ whole genome shotgun (WGS) entry which is preliminary data.</text>
</comment>
<evidence type="ECO:0000256" key="5">
    <source>
        <dbReference type="ARBA" id="ARBA00023274"/>
    </source>
</evidence>
<evidence type="ECO:0000256" key="3">
    <source>
        <dbReference type="ARBA" id="ARBA00022884"/>
    </source>
</evidence>
<protein>
    <submittedName>
        <fullName evidence="6">Lsu ribosomal protein l23p (L23ae)</fullName>
    </submittedName>
</protein>
<comment type="similarity">
    <text evidence="1">Belongs to the universal ribosomal protein uL23 family.</text>
</comment>
<dbReference type="SUPFAM" id="SSF54189">
    <property type="entry name" value="Ribosomal proteins S24e, L23 and L15e"/>
    <property type="match status" value="1"/>
</dbReference>
<dbReference type="NCBIfam" id="NF004363">
    <property type="entry name" value="PRK05738.2-4"/>
    <property type="match status" value="1"/>
</dbReference>